<dbReference type="AlphaFoldDB" id="A0A1Y5TZG5"/>
<dbReference type="GO" id="GO:0000150">
    <property type="term" value="F:DNA strand exchange activity"/>
    <property type="evidence" value="ECO:0007669"/>
    <property type="project" value="InterPro"/>
</dbReference>
<sequence>MTKPIVRKLRCAVYTRKSSEEGLEQEFNSLHAQREACEAYIVSQRSEGWVLVRDQYDDGGISGGTLDRPGLKRLLADVEDGLVDVVVVYKIDRLSRSLMDFSKLVEVFDRNGVTFVSVTQSFNTTTSMGRLTLNILLSFAQFEREVTAERIRDKVRASRMKGMWMGGVPPLGYEVKNRKLIVKEADAANVRWIFARFVEIGSGTELARELTARGVQTSRGNRIDKKYLYRLLNNRAYIGEAVHKGDSYPGEHDAIIDRAVWDKVHAILTESPRKRAARTRADTPALLKGLLYGPDGAAFSPTHTRKGGKLYRYYVSQSVLKHGAGACPVGRVPAGEIEAAVIDQLRVVFRQPEIIAGTWKAARSQEGEITEADARDALTRLDPVWDELFPAEQARIVALLVERIDMGTDGLNVRLRMDGLTGLAQEMMADLGTAA</sequence>
<organism evidence="3 4">
    <name type="scientific">Roseisalinus antarcticus</name>
    <dbReference type="NCBI Taxonomy" id="254357"/>
    <lineage>
        <taxon>Bacteria</taxon>
        <taxon>Pseudomonadati</taxon>
        <taxon>Pseudomonadota</taxon>
        <taxon>Alphaproteobacteria</taxon>
        <taxon>Rhodobacterales</taxon>
        <taxon>Roseobacteraceae</taxon>
        <taxon>Roseisalinus</taxon>
    </lineage>
</organism>
<dbReference type="SMART" id="SM00857">
    <property type="entry name" value="Resolvase"/>
    <property type="match status" value="1"/>
</dbReference>
<feature type="domain" description="Resolvase/invertase-type recombinase catalytic" evidence="1">
    <location>
        <begin position="10"/>
        <end position="162"/>
    </location>
</feature>
<feature type="domain" description="Recombinase" evidence="2">
    <location>
        <begin position="170"/>
        <end position="274"/>
    </location>
</feature>
<evidence type="ECO:0000313" key="4">
    <source>
        <dbReference type="Proteomes" id="UP000193900"/>
    </source>
</evidence>
<name>A0A1Y5TZG5_9RHOB</name>
<gene>
    <name evidence="3" type="primary">hin_5</name>
    <name evidence="3" type="ORF">ROA7023_03916</name>
</gene>
<dbReference type="SUPFAM" id="SSF53041">
    <property type="entry name" value="Resolvase-like"/>
    <property type="match status" value="1"/>
</dbReference>
<accession>A0A1Y5TZG5</accession>
<protein>
    <submittedName>
        <fullName evidence="3">DNA-invertase hin</fullName>
    </submittedName>
</protein>
<dbReference type="PROSITE" id="PS51736">
    <property type="entry name" value="RECOMBINASES_3"/>
    <property type="match status" value="1"/>
</dbReference>
<dbReference type="InterPro" id="IPR050639">
    <property type="entry name" value="SSR_resolvase"/>
</dbReference>
<dbReference type="OrthoDB" id="7277848at2"/>
<dbReference type="PROSITE" id="PS51737">
    <property type="entry name" value="RECOMBINASE_DNA_BIND"/>
    <property type="match status" value="1"/>
</dbReference>
<reference evidence="3 4" key="1">
    <citation type="submission" date="2017-03" db="EMBL/GenBank/DDBJ databases">
        <authorList>
            <person name="Afonso C.L."/>
            <person name="Miller P.J."/>
            <person name="Scott M.A."/>
            <person name="Spackman E."/>
            <person name="Goraichik I."/>
            <person name="Dimitrov K.M."/>
            <person name="Suarez D.L."/>
            <person name="Swayne D.E."/>
        </authorList>
    </citation>
    <scope>NUCLEOTIDE SEQUENCE [LARGE SCALE GENOMIC DNA]</scope>
    <source>
        <strain evidence="3 4">CECT 7023</strain>
    </source>
</reference>
<dbReference type="InterPro" id="IPR011109">
    <property type="entry name" value="DNA_bind_recombinase_dom"/>
</dbReference>
<dbReference type="Proteomes" id="UP000193900">
    <property type="component" value="Unassembled WGS sequence"/>
</dbReference>
<dbReference type="PANTHER" id="PTHR30461:SF23">
    <property type="entry name" value="DNA RECOMBINASE-RELATED"/>
    <property type="match status" value="1"/>
</dbReference>
<dbReference type="RefSeq" id="WP_085880645.1">
    <property type="nucleotide sequence ID" value="NZ_FWFZ01000034.1"/>
</dbReference>
<dbReference type="InterPro" id="IPR038109">
    <property type="entry name" value="DNA_bind_recomb_sf"/>
</dbReference>
<dbReference type="CDD" id="cd03768">
    <property type="entry name" value="SR_ResInv"/>
    <property type="match status" value="1"/>
</dbReference>
<dbReference type="PANTHER" id="PTHR30461">
    <property type="entry name" value="DNA-INVERTASE FROM LAMBDOID PROPHAGE"/>
    <property type="match status" value="1"/>
</dbReference>
<dbReference type="InterPro" id="IPR036162">
    <property type="entry name" value="Resolvase-like_N_sf"/>
</dbReference>
<proteinExistence type="predicted"/>
<keyword evidence="4" id="KW-1185">Reference proteome</keyword>
<dbReference type="Pfam" id="PF00239">
    <property type="entry name" value="Resolvase"/>
    <property type="match status" value="1"/>
</dbReference>
<dbReference type="InterPro" id="IPR025827">
    <property type="entry name" value="Zn_ribbon_recom_dom"/>
</dbReference>
<dbReference type="Gene3D" id="3.40.50.1390">
    <property type="entry name" value="Resolvase, N-terminal catalytic domain"/>
    <property type="match status" value="1"/>
</dbReference>
<dbReference type="GO" id="GO:0003677">
    <property type="term" value="F:DNA binding"/>
    <property type="evidence" value="ECO:0007669"/>
    <property type="project" value="InterPro"/>
</dbReference>
<dbReference type="InterPro" id="IPR006119">
    <property type="entry name" value="Resolv_N"/>
</dbReference>
<dbReference type="EMBL" id="FWFZ01000034">
    <property type="protein sequence ID" value="SLN75191.1"/>
    <property type="molecule type" value="Genomic_DNA"/>
</dbReference>
<dbReference type="Pfam" id="PF07508">
    <property type="entry name" value="Recombinase"/>
    <property type="match status" value="1"/>
</dbReference>
<evidence type="ECO:0000259" key="2">
    <source>
        <dbReference type="PROSITE" id="PS51737"/>
    </source>
</evidence>
<evidence type="ECO:0000313" key="3">
    <source>
        <dbReference type="EMBL" id="SLN75191.1"/>
    </source>
</evidence>
<evidence type="ECO:0000259" key="1">
    <source>
        <dbReference type="PROSITE" id="PS51736"/>
    </source>
</evidence>
<dbReference type="Pfam" id="PF13408">
    <property type="entry name" value="Zn_ribbon_recom"/>
    <property type="match status" value="1"/>
</dbReference>
<dbReference type="Gene3D" id="3.90.1750.20">
    <property type="entry name" value="Putative Large Serine Recombinase, Chain B, Domain 2"/>
    <property type="match status" value="1"/>
</dbReference>